<dbReference type="InterPro" id="IPR036942">
    <property type="entry name" value="Beta-barrel_TonB_sf"/>
</dbReference>
<organism evidence="5 6">
    <name type="scientific">Flavobacterium branchiophilum</name>
    <dbReference type="NCBI Taxonomy" id="55197"/>
    <lineage>
        <taxon>Bacteria</taxon>
        <taxon>Pseudomonadati</taxon>
        <taxon>Bacteroidota</taxon>
        <taxon>Flavobacteriia</taxon>
        <taxon>Flavobacteriales</taxon>
        <taxon>Flavobacteriaceae</taxon>
        <taxon>Flavobacterium</taxon>
    </lineage>
</organism>
<keyword evidence="3" id="KW-0998">Cell outer membrane</keyword>
<dbReference type="AlphaFoldDB" id="A0A2H3KSN6"/>
<dbReference type="Gene3D" id="2.170.130.10">
    <property type="entry name" value="TonB-dependent receptor, plug domain"/>
    <property type="match status" value="1"/>
</dbReference>
<dbReference type="InterPro" id="IPR008969">
    <property type="entry name" value="CarboxyPept-like_regulatory"/>
</dbReference>
<comment type="subcellular location">
    <subcellularLocation>
        <location evidence="1">Cell outer membrane</location>
    </subcellularLocation>
</comment>
<dbReference type="PANTHER" id="PTHR40980:SF4">
    <property type="entry name" value="TONB-DEPENDENT RECEPTOR-LIKE BETA-BARREL DOMAIN-CONTAINING PROTEIN"/>
    <property type="match status" value="1"/>
</dbReference>
<comment type="caution">
    <text evidence="5">The sequence shown here is derived from an EMBL/GenBank/DDBJ whole genome shotgun (WGS) entry which is preliminary data.</text>
</comment>
<dbReference type="SUPFAM" id="SSF56935">
    <property type="entry name" value="Porins"/>
    <property type="match status" value="1"/>
</dbReference>
<feature type="domain" description="Outer membrane protein beta-barrel" evidence="4">
    <location>
        <begin position="372"/>
        <end position="766"/>
    </location>
</feature>
<evidence type="ECO:0000313" key="5">
    <source>
        <dbReference type="EMBL" id="PDS22570.1"/>
    </source>
</evidence>
<proteinExistence type="predicted"/>
<evidence type="ECO:0000313" key="6">
    <source>
        <dbReference type="Proteomes" id="UP000220828"/>
    </source>
</evidence>
<accession>A0A2H3KSN6</accession>
<evidence type="ECO:0000256" key="3">
    <source>
        <dbReference type="ARBA" id="ARBA00023237"/>
    </source>
</evidence>
<dbReference type="GO" id="GO:0009279">
    <property type="term" value="C:cell outer membrane"/>
    <property type="evidence" value="ECO:0007669"/>
    <property type="project" value="UniProtKB-SubCell"/>
</dbReference>
<evidence type="ECO:0000256" key="2">
    <source>
        <dbReference type="ARBA" id="ARBA00023136"/>
    </source>
</evidence>
<dbReference type="InterPro" id="IPR041700">
    <property type="entry name" value="OMP_b-brl_3"/>
</dbReference>
<dbReference type="SUPFAM" id="SSF49464">
    <property type="entry name" value="Carboxypeptidase regulatory domain-like"/>
    <property type="match status" value="1"/>
</dbReference>
<evidence type="ECO:0000256" key="1">
    <source>
        <dbReference type="ARBA" id="ARBA00004442"/>
    </source>
</evidence>
<dbReference type="Gene3D" id="2.40.170.20">
    <property type="entry name" value="TonB-dependent receptor, beta-barrel domain"/>
    <property type="match status" value="1"/>
</dbReference>
<protein>
    <recommendedName>
        <fullName evidence="4">Outer membrane protein beta-barrel domain-containing protein</fullName>
    </recommendedName>
</protein>
<dbReference type="OrthoDB" id="8764943at2"/>
<dbReference type="InterPro" id="IPR037066">
    <property type="entry name" value="Plug_dom_sf"/>
</dbReference>
<dbReference type="Proteomes" id="UP000220828">
    <property type="component" value="Unassembled WGS sequence"/>
</dbReference>
<dbReference type="PANTHER" id="PTHR40980">
    <property type="entry name" value="PLUG DOMAIN-CONTAINING PROTEIN"/>
    <property type="match status" value="1"/>
</dbReference>
<gene>
    <name evidence="5" type="ORF">B0A77_13050</name>
</gene>
<sequence length="789" mass="91109">MMSKIYLTIFFLIISLPKKLFSQTSFKGTIVNINNTPIASAEILLLSKEKQMLKSELSDSNGFFDMDVKNGNYTLQINHCGILLFSKEIIINENLDLGIIKLEKIQILEEVTVQAKKQLFKREFDKTIFIVEKSPLKEGYNALEVLQRSPKIKVNSEGGISLKNGNPSVNINGRKLNLSNNELSNYLSSLNSETIKQIEIQETGSAEADASNIGGTINIVTKKIPKGFSSLSKGYLGYKEKNFLKYQFGNSLLYGSDKWNLYSRVNYTDNDDRGKVKSIATIFNTNVKQKNEGFFIERDKTTTLTNGFVFYPNKKNEFGVELFFNKQNKEIDSNKDLSIYNSDILETSSINQSSTDIKQNVWYSTFNYTLKKDTLGSTIKFIGDIGQNNIDNTNNIVVNYLLGNLSNSNSRFIANGVANYNTFQLDWKQNTSKKGNFSTGIKNNFINRKNTLIEESFIGDNWQLNPSGFQNFTNRENIFASYFTFNRKWKENNNIKFGLRIENTNVNGFNKINNESVTQNYTDFFPSFYYGYDFGNDKYISFTYSKSILRPSFKDLNPFVLKLDDFYYQKGNPDLKPQYSNKIDVSYQLENHEISFNINFVNDLIAPAYTLSNDNVRIYQSQNFGNENNYGISYDYSGDLSKWLFMNFTFSTKYYEFNSKNDFLKTNKLSFVNNIYANIKLTKTISIDIFSVYFSKFQYHVVDDMGSYNFDVSIQKKIWNANGLIKLSFFDVFDTMRAQNTANYGNFEFEFFQKRLTQSVALYLQYKIGNNKKVNDKSVRSENQTRQRL</sequence>
<reference evidence="5 6" key="1">
    <citation type="submission" date="2017-09" db="EMBL/GenBank/DDBJ databases">
        <title>Whole genomes of Flavobacteriaceae.</title>
        <authorList>
            <person name="Stine C."/>
            <person name="Li C."/>
            <person name="Tadesse D."/>
        </authorList>
    </citation>
    <scope>NUCLEOTIDE SEQUENCE [LARGE SCALE GENOMIC DNA]</scope>
    <source>
        <strain evidence="5 6">ATCC 35036</strain>
    </source>
</reference>
<evidence type="ECO:0000259" key="4">
    <source>
        <dbReference type="Pfam" id="PF14905"/>
    </source>
</evidence>
<dbReference type="EMBL" id="PCMW01000086">
    <property type="protein sequence ID" value="PDS22570.1"/>
    <property type="molecule type" value="Genomic_DNA"/>
</dbReference>
<keyword evidence="2" id="KW-0472">Membrane</keyword>
<name>A0A2H3KSN6_9FLAO</name>
<dbReference type="Pfam" id="PF14905">
    <property type="entry name" value="OMP_b-brl_3"/>
    <property type="match status" value="1"/>
</dbReference>